<keyword evidence="2" id="KW-1185">Reference proteome</keyword>
<dbReference type="AlphaFoldDB" id="A0A5N5RKF4"/>
<protein>
    <submittedName>
        <fullName evidence="1">DUF4192 domain-containing protein</fullName>
    </submittedName>
</protein>
<dbReference type="EMBL" id="RQSP01000008">
    <property type="protein sequence ID" value="KAB5607747.1"/>
    <property type="molecule type" value="Genomic_DNA"/>
</dbReference>
<evidence type="ECO:0000313" key="1">
    <source>
        <dbReference type="EMBL" id="KAB5607747.1"/>
    </source>
</evidence>
<proteinExistence type="predicted"/>
<sequence>MRRCVDGVCSGGLPLRRDEPRGEAVAGGSHEADDEEIVRLRERLRRSRIDLGPHEADARWVAGPFREWMRLLSEEEGGCRVALTRGHALALAAGMMQSLTIRDALVISLVARPGRCGREEMIALVRDPFCDDSRHLVCGLLSDAFDDATLHPDVRRCRAGLSMLVDMAGMVPVCYRAQPLSIIAYLLWWLGCREALAVALECLTIDEDCTLAEIIVSALAHGVAPAWMEDVAVDLDDESCVCEVEY</sequence>
<dbReference type="Proteomes" id="UP000326336">
    <property type="component" value="Unassembled WGS sequence"/>
</dbReference>
<evidence type="ECO:0000313" key="2">
    <source>
        <dbReference type="Proteomes" id="UP000326336"/>
    </source>
</evidence>
<accession>A0A5N5RKF4</accession>
<organism evidence="1 2">
    <name type="scientific">Bifidobacterium jacchi</name>
    <dbReference type="NCBI Taxonomy" id="2490545"/>
    <lineage>
        <taxon>Bacteria</taxon>
        <taxon>Bacillati</taxon>
        <taxon>Actinomycetota</taxon>
        <taxon>Actinomycetes</taxon>
        <taxon>Bifidobacteriales</taxon>
        <taxon>Bifidobacteriaceae</taxon>
        <taxon>Bifidobacterium</taxon>
    </lineage>
</organism>
<gene>
    <name evidence="1" type="ORF">EHS19_03735</name>
</gene>
<comment type="caution">
    <text evidence="1">The sequence shown here is derived from an EMBL/GenBank/DDBJ whole genome shotgun (WGS) entry which is preliminary data.</text>
</comment>
<reference evidence="1 2" key="1">
    <citation type="journal article" date="2019" name="Int. J. Syst. Evol. Microbiol.">
        <title>Bifidobacterium jacchi sp. nov., isolated from the faeces of a baby common marmoset (Callithrix jacchus).</title>
        <authorList>
            <person name="Modesto M."/>
            <person name="Watanabe K."/>
            <person name="Arita M."/>
            <person name="Satti M."/>
            <person name="Oki K."/>
            <person name="Sciavilla P."/>
            <person name="Patavino C."/>
            <person name="Camma C."/>
            <person name="Michelini S."/>
            <person name="Sgorbati B."/>
            <person name="Mattarelli P."/>
        </authorList>
    </citation>
    <scope>NUCLEOTIDE SEQUENCE [LARGE SCALE GENOMIC DNA]</scope>
    <source>
        <strain evidence="1 2">MRM 9.3</strain>
    </source>
</reference>
<name>A0A5N5RKF4_9BIFI</name>